<evidence type="ECO:0000256" key="7">
    <source>
        <dbReference type="ARBA" id="ARBA00022898"/>
    </source>
</evidence>
<comment type="caution">
    <text evidence="14">The sequence shown here is derived from an EMBL/GenBank/DDBJ whole genome shotgun (WGS) entry which is preliminary data.</text>
</comment>
<comment type="pathway">
    <text evidence="2 11 12">Amino-acid biosynthesis; L-serine biosynthesis; L-serine from 3-phospho-D-glycerate: step 2/3.</text>
</comment>
<dbReference type="InterPro" id="IPR020578">
    <property type="entry name" value="Aminotrans_V_PyrdxlP_BS"/>
</dbReference>
<reference evidence="15" key="1">
    <citation type="journal article" date="2019" name="Int. J. Syst. Evol. Microbiol.">
        <title>The Global Catalogue of Microorganisms (GCM) 10K type strain sequencing project: providing services to taxonomists for standard genome sequencing and annotation.</title>
        <authorList>
            <consortium name="The Broad Institute Genomics Platform"/>
            <consortium name="The Broad Institute Genome Sequencing Center for Infectious Disease"/>
            <person name="Wu L."/>
            <person name="Ma J."/>
        </authorList>
    </citation>
    <scope>NUCLEOTIDE SEQUENCE [LARGE SCALE GENOMIC DNA]</scope>
    <source>
        <strain evidence="15">KCTC 3913</strain>
    </source>
</reference>
<feature type="binding site" evidence="11">
    <location>
        <position position="169"/>
    </location>
    <ligand>
        <name>pyridoxal 5'-phosphate</name>
        <dbReference type="ChEBI" id="CHEBI:597326"/>
    </ligand>
</feature>
<feature type="binding site" evidence="11">
    <location>
        <position position="149"/>
    </location>
    <ligand>
        <name>pyridoxal 5'-phosphate</name>
        <dbReference type="ChEBI" id="CHEBI:597326"/>
    </ligand>
</feature>
<feature type="binding site" evidence="11">
    <location>
        <position position="102"/>
    </location>
    <ligand>
        <name>pyridoxal 5'-phosphate</name>
        <dbReference type="ChEBI" id="CHEBI:597326"/>
    </ligand>
</feature>
<evidence type="ECO:0000256" key="5">
    <source>
        <dbReference type="ARBA" id="ARBA00022605"/>
    </source>
</evidence>
<dbReference type="InterPro" id="IPR015421">
    <property type="entry name" value="PyrdxlP-dep_Trfase_major"/>
</dbReference>
<evidence type="ECO:0000256" key="2">
    <source>
        <dbReference type="ARBA" id="ARBA00005099"/>
    </source>
</evidence>
<comment type="caution">
    <text evidence="11">Lacks conserved residue(s) required for the propagation of feature annotation.</text>
</comment>
<comment type="subcellular location">
    <subcellularLocation>
        <location evidence="11">Cytoplasm</location>
    </subcellularLocation>
</comment>
<dbReference type="NCBIfam" id="TIGR01364">
    <property type="entry name" value="serC_1"/>
    <property type="match status" value="1"/>
</dbReference>
<dbReference type="InterPro" id="IPR022278">
    <property type="entry name" value="Pser_aminoTfrase"/>
</dbReference>
<dbReference type="Proteomes" id="UP001597506">
    <property type="component" value="Unassembled WGS sequence"/>
</dbReference>
<feature type="domain" description="Aminotransferase class V" evidence="13">
    <location>
        <begin position="4"/>
        <end position="345"/>
    </location>
</feature>
<feature type="binding site" evidence="11">
    <location>
        <position position="42"/>
    </location>
    <ligand>
        <name>L-glutamate</name>
        <dbReference type="ChEBI" id="CHEBI:29985"/>
    </ligand>
</feature>
<evidence type="ECO:0000256" key="6">
    <source>
        <dbReference type="ARBA" id="ARBA00022679"/>
    </source>
</evidence>
<dbReference type="Gene3D" id="3.40.640.10">
    <property type="entry name" value="Type I PLP-dependent aspartate aminotransferase-like (Major domain)"/>
    <property type="match status" value="1"/>
</dbReference>
<keyword evidence="4 11" id="KW-0032">Aminotransferase</keyword>
<dbReference type="EMBL" id="JBHUMF010000002">
    <property type="protein sequence ID" value="MFD2679363.1"/>
    <property type="molecule type" value="Genomic_DNA"/>
</dbReference>
<comment type="function">
    <text evidence="1 11">Catalyzes the reversible conversion of 3-phosphohydroxypyruvate to phosphoserine and of 3-hydroxy-2-oxo-4-phosphonooxybutanoate to phosphohydroxythreonine.</text>
</comment>
<evidence type="ECO:0000256" key="10">
    <source>
        <dbReference type="ARBA" id="ARBA00049007"/>
    </source>
</evidence>
<feature type="binding site" evidence="11">
    <location>
        <begin position="234"/>
        <end position="235"/>
    </location>
    <ligand>
        <name>pyridoxal 5'-phosphate</name>
        <dbReference type="ChEBI" id="CHEBI:597326"/>
    </ligand>
</feature>
<gene>
    <name evidence="11 14" type="primary">serC</name>
    <name evidence="14" type="ORF">ACFSUL_01220</name>
</gene>
<proteinExistence type="inferred from homology"/>
<evidence type="ECO:0000256" key="3">
    <source>
        <dbReference type="ARBA" id="ARBA00006904"/>
    </source>
</evidence>
<dbReference type="InterPro" id="IPR015424">
    <property type="entry name" value="PyrdxlP-dep_Trfase"/>
</dbReference>
<dbReference type="PIRSF" id="PIRSF000525">
    <property type="entry name" value="SerC"/>
    <property type="match status" value="1"/>
</dbReference>
<dbReference type="HAMAP" id="MF_00160">
    <property type="entry name" value="SerC_aminotrans_5"/>
    <property type="match status" value="1"/>
</dbReference>
<evidence type="ECO:0000256" key="11">
    <source>
        <dbReference type="HAMAP-Rule" id="MF_00160"/>
    </source>
</evidence>
<dbReference type="RefSeq" id="WP_377931940.1">
    <property type="nucleotide sequence ID" value="NZ_JBHUMF010000002.1"/>
</dbReference>
<dbReference type="Pfam" id="PF00266">
    <property type="entry name" value="Aminotran_5"/>
    <property type="match status" value="1"/>
</dbReference>
<dbReference type="EC" id="2.6.1.52" evidence="11"/>
<comment type="catalytic activity">
    <reaction evidence="9 11">
        <text>4-(phosphooxy)-L-threonine + 2-oxoglutarate = (R)-3-hydroxy-2-oxo-4-phosphooxybutanoate + L-glutamate</text>
        <dbReference type="Rhea" id="RHEA:16573"/>
        <dbReference type="ChEBI" id="CHEBI:16810"/>
        <dbReference type="ChEBI" id="CHEBI:29985"/>
        <dbReference type="ChEBI" id="CHEBI:58452"/>
        <dbReference type="ChEBI" id="CHEBI:58538"/>
        <dbReference type="EC" id="2.6.1.52"/>
    </reaction>
</comment>
<keyword evidence="8 11" id="KW-0718">Serine biosynthesis</keyword>
<keyword evidence="7 11" id="KW-0663">Pyridoxal phosphate</keyword>
<dbReference type="InterPro" id="IPR015422">
    <property type="entry name" value="PyrdxlP-dep_Trfase_small"/>
</dbReference>
<keyword evidence="6 11" id="KW-0808">Transferase</keyword>
<keyword evidence="5 11" id="KW-0028">Amino-acid biosynthesis</keyword>
<dbReference type="GO" id="GO:0004648">
    <property type="term" value="F:O-phospho-L-serine:2-oxoglutarate aminotransferase activity"/>
    <property type="evidence" value="ECO:0007669"/>
    <property type="project" value="UniProtKB-EC"/>
</dbReference>
<name>A0ABW5RL05_9BACI</name>
<evidence type="ECO:0000256" key="8">
    <source>
        <dbReference type="ARBA" id="ARBA00023299"/>
    </source>
</evidence>
<comment type="cofactor">
    <cofactor evidence="11">
        <name>pyridoxal 5'-phosphate</name>
        <dbReference type="ChEBI" id="CHEBI:597326"/>
    </cofactor>
    <text evidence="11">Binds 1 pyridoxal phosphate per subunit.</text>
</comment>
<dbReference type="PANTHER" id="PTHR43247:SF1">
    <property type="entry name" value="PHOSPHOSERINE AMINOTRANSFERASE"/>
    <property type="match status" value="1"/>
</dbReference>
<accession>A0ABW5RL05</accession>
<keyword evidence="15" id="KW-1185">Reference proteome</keyword>
<organism evidence="14 15">
    <name type="scientific">Bacillus seohaeanensis</name>
    <dbReference type="NCBI Taxonomy" id="284580"/>
    <lineage>
        <taxon>Bacteria</taxon>
        <taxon>Bacillati</taxon>
        <taxon>Bacillota</taxon>
        <taxon>Bacilli</taxon>
        <taxon>Bacillales</taxon>
        <taxon>Bacillaceae</taxon>
        <taxon>Bacillus</taxon>
    </lineage>
</organism>
<feature type="modified residue" description="N6-(pyridoxal phosphate)lysine" evidence="11">
    <location>
        <position position="193"/>
    </location>
</feature>
<dbReference type="InterPro" id="IPR000192">
    <property type="entry name" value="Aminotrans_V_dom"/>
</dbReference>
<dbReference type="PANTHER" id="PTHR43247">
    <property type="entry name" value="PHOSPHOSERINE AMINOTRANSFERASE"/>
    <property type="match status" value="1"/>
</dbReference>
<keyword evidence="11" id="KW-0963">Cytoplasm</keyword>
<dbReference type="PROSITE" id="PS00595">
    <property type="entry name" value="AA_TRANSFER_CLASS_5"/>
    <property type="match status" value="1"/>
</dbReference>
<evidence type="ECO:0000256" key="1">
    <source>
        <dbReference type="ARBA" id="ARBA00003483"/>
    </source>
</evidence>
<comment type="subunit">
    <text evidence="11">Homodimer.</text>
</comment>
<evidence type="ECO:0000313" key="14">
    <source>
        <dbReference type="EMBL" id="MFD2679363.1"/>
    </source>
</evidence>
<comment type="catalytic activity">
    <reaction evidence="10 11 12">
        <text>O-phospho-L-serine + 2-oxoglutarate = 3-phosphooxypyruvate + L-glutamate</text>
        <dbReference type="Rhea" id="RHEA:14329"/>
        <dbReference type="ChEBI" id="CHEBI:16810"/>
        <dbReference type="ChEBI" id="CHEBI:18110"/>
        <dbReference type="ChEBI" id="CHEBI:29985"/>
        <dbReference type="ChEBI" id="CHEBI:57524"/>
        <dbReference type="EC" id="2.6.1.52"/>
    </reaction>
</comment>
<evidence type="ECO:0000256" key="12">
    <source>
        <dbReference type="RuleBase" id="RU004505"/>
    </source>
</evidence>
<sequence>MEQVFNFSAGPAVLPKPVLAKVQEELLNYDQTGMSVMELSHRSAAFENIIESAEALFRELLAIPDDYHVLFLQGGASLQFSMIPLNLLRPHQSADYIITGSWSKKAVTEASKQGTINTITPENPYIIPDYTHQDLSSASQYVHITSNNTIEGTRYSRYPKTGDIPLVADMSSHILSDSIDVKKFGLIYAGAQKNLGPSGVTVVIVRKDFVGNASDNCPTMLNYETYVKHKSLFNTPPTFAIYVMKLVLEWVKQQGGVKEMEVKNKEKAQMLYNFLDESKLFKNPVSKQNRSFMNIPFLTESKQLDEAFLKRAEQEGLMFLKGHRSVGGMRASLYNAMPLEGVQKLIDTMSQFEKENR</sequence>
<evidence type="ECO:0000256" key="4">
    <source>
        <dbReference type="ARBA" id="ARBA00022576"/>
    </source>
</evidence>
<feature type="binding site" evidence="11">
    <location>
        <begin position="76"/>
        <end position="77"/>
    </location>
    <ligand>
        <name>pyridoxal 5'-phosphate</name>
        <dbReference type="ChEBI" id="CHEBI:597326"/>
    </ligand>
</feature>
<evidence type="ECO:0000256" key="9">
    <source>
        <dbReference type="ARBA" id="ARBA00047630"/>
    </source>
</evidence>
<dbReference type="NCBIfam" id="NF003764">
    <property type="entry name" value="PRK05355.1"/>
    <property type="match status" value="1"/>
</dbReference>
<protein>
    <recommendedName>
        <fullName evidence="11">Phosphoserine aminotransferase</fullName>
        <ecNumber evidence="11">2.6.1.52</ecNumber>
    </recommendedName>
    <alternativeName>
        <fullName evidence="11">Phosphohydroxythreonine aminotransferase</fullName>
        <shortName evidence="11">PSAT</shortName>
    </alternativeName>
</protein>
<dbReference type="Gene3D" id="3.90.1150.10">
    <property type="entry name" value="Aspartate Aminotransferase, domain 1"/>
    <property type="match status" value="1"/>
</dbReference>
<comment type="similarity">
    <text evidence="3 11">Belongs to the class-V pyridoxal-phosphate-dependent aminotransferase family. SerC subfamily.</text>
</comment>
<feature type="binding site" evidence="11">
    <location>
        <position position="192"/>
    </location>
    <ligand>
        <name>pyridoxal 5'-phosphate</name>
        <dbReference type="ChEBI" id="CHEBI:597326"/>
    </ligand>
</feature>
<evidence type="ECO:0000313" key="15">
    <source>
        <dbReference type="Proteomes" id="UP001597506"/>
    </source>
</evidence>
<dbReference type="SUPFAM" id="SSF53383">
    <property type="entry name" value="PLP-dependent transferases"/>
    <property type="match status" value="1"/>
</dbReference>
<evidence type="ECO:0000259" key="13">
    <source>
        <dbReference type="Pfam" id="PF00266"/>
    </source>
</evidence>